<name>A0A2S5RFR1_9MOLU</name>
<evidence type="ECO:0000313" key="1">
    <source>
        <dbReference type="EMBL" id="PPE06127.1"/>
    </source>
</evidence>
<evidence type="ECO:0000313" key="2">
    <source>
        <dbReference type="Proteomes" id="UP000237865"/>
    </source>
</evidence>
<dbReference type="RefSeq" id="WP_028126605.1">
    <property type="nucleotide sequence ID" value="NZ_PHNE01000001.1"/>
</dbReference>
<dbReference type="EMBL" id="PHNE01000001">
    <property type="protein sequence ID" value="PPE06127.1"/>
    <property type="molecule type" value="Genomic_DNA"/>
</dbReference>
<dbReference type="Proteomes" id="UP000237865">
    <property type="component" value="Unassembled WGS sequence"/>
</dbReference>
<keyword evidence="2" id="KW-1185">Reference proteome</keyword>
<proteinExistence type="predicted"/>
<protein>
    <submittedName>
        <fullName evidence="1">Uncharacterized protein</fullName>
    </submittedName>
</protein>
<gene>
    <name evidence="1" type="ORF">ELUCI_v1c04180</name>
</gene>
<accession>A0A2S5RFR1</accession>
<comment type="caution">
    <text evidence="1">The sequence shown here is derived from an EMBL/GenBank/DDBJ whole genome shotgun (WGS) entry which is preliminary data.</text>
</comment>
<dbReference type="STRING" id="1399797.GCA_000518285_00793"/>
<sequence length="297" mass="35283">MIGEHINIKRDMLVNGWNIQTSATFMNKIVHKDKEAYYKMLIWFKSTDVKTLKNFNINFFINANNKKIKLETSEFKTDFTTNQDVLVVKIPQEAYAEQMQINYAYLFDHYYEGRGNIKIDLKLKDENFIDNEILIFDDVEKQAIVRWVKNESQAFFYNYHYQNLLKVKYKTIVPNYAQLPNLGTKEMVDNVLDEVYAPNFNFEKFAIISDSEKKYEFKAQMDIQNQKDYFAINLHNNLFINQTKQTIQEGGEEKGLIFNPYNNGGQYLNLNYELFGHKYFMNLKLAIPQLSYEKNSH</sequence>
<organism evidence="1 2">
    <name type="scientific">Williamsoniiplasma lucivorax</name>
    <dbReference type="NCBI Taxonomy" id="209274"/>
    <lineage>
        <taxon>Bacteria</taxon>
        <taxon>Bacillati</taxon>
        <taxon>Mycoplasmatota</taxon>
        <taxon>Mollicutes</taxon>
        <taxon>Entomoplasmatales</taxon>
        <taxon>Williamsoniiplasma</taxon>
    </lineage>
</organism>
<dbReference type="AlphaFoldDB" id="A0A2S5RFR1"/>
<reference evidence="1 2" key="1">
    <citation type="submission" date="2017-11" db="EMBL/GenBank/DDBJ databases">
        <title>Genome sequence of Entomoplasma lucivorax PIPN-2 (ATCC 49196).</title>
        <authorList>
            <person name="Lo W.-S."/>
            <person name="Gasparich G.E."/>
            <person name="Kuo C.-H."/>
        </authorList>
    </citation>
    <scope>NUCLEOTIDE SEQUENCE [LARGE SCALE GENOMIC DNA]</scope>
    <source>
        <strain evidence="1 2">PIPN-2</strain>
    </source>
</reference>